<protein>
    <submittedName>
        <fullName evidence="1">Uncharacterized protein</fullName>
    </submittedName>
</protein>
<dbReference type="Proteomes" id="UP000284676">
    <property type="component" value="Unassembled WGS sequence"/>
</dbReference>
<gene>
    <name evidence="1" type="ORF">DW663_10150</name>
</gene>
<dbReference type="RefSeq" id="WP_117708236.1">
    <property type="nucleotide sequence ID" value="NZ_JBQKFG010000002.1"/>
</dbReference>
<reference evidence="1 2" key="1">
    <citation type="submission" date="2018-08" db="EMBL/GenBank/DDBJ databases">
        <title>A genome reference for cultivated species of the human gut microbiota.</title>
        <authorList>
            <person name="Zou Y."/>
            <person name="Xue W."/>
            <person name="Luo G."/>
        </authorList>
    </citation>
    <scope>NUCLEOTIDE SEQUENCE [LARGE SCALE GENOMIC DNA]</scope>
    <source>
        <strain evidence="1 2">AM25-1</strain>
    </source>
</reference>
<dbReference type="AlphaFoldDB" id="A0A414PQ17"/>
<evidence type="ECO:0000313" key="1">
    <source>
        <dbReference type="EMBL" id="RHF70637.1"/>
    </source>
</evidence>
<name>A0A414PQ17_FUSMR</name>
<comment type="caution">
    <text evidence="1">The sequence shown here is derived from an EMBL/GenBank/DDBJ whole genome shotgun (WGS) entry which is preliminary data.</text>
</comment>
<sequence>MKSVVIIKSNDLSKGNHILLSKVELKSVKINTLSYNSRNDEPLIELYNEYYPENKKDTVRYEAEPEVIIHGKIFNYSNLESQDEKEERELSEQLKKYLDERFKGYLNLKDKENLMKENLLILNKENVHEIINWEYENEYNQEVDYRDIIIEITPTEGDSIILYLDDMYIYSYTESLNVQEGFGNYELILRKNPIIKENIEVA</sequence>
<proteinExistence type="predicted"/>
<dbReference type="EMBL" id="QRHL01000023">
    <property type="protein sequence ID" value="RHF70637.1"/>
    <property type="molecule type" value="Genomic_DNA"/>
</dbReference>
<evidence type="ECO:0000313" key="2">
    <source>
        <dbReference type="Proteomes" id="UP000284676"/>
    </source>
</evidence>
<organism evidence="1 2">
    <name type="scientific">Fusobacterium mortiferum</name>
    <dbReference type="NCBI Taxonomy" id="850"/>
    <lineage>
        <taxon>Bacteria</taxon>
        <taxon>Fusobacteriati</taxon>
        <taxon>Fusobacteriota</taxon>
        <taxon>Fusobacteriia</taxon>
        <taxon>Fusobacteriales</taxon>
        <taxon>Fusobacteriaceae</taxon>
        <taxon>Fusobacterium</taxon>
    </lineage>
</organism>
<accession>A0A414PQ17</accession>